<feature type="region of interest" description="Disordered" evidence="3">
    <location>
        <begin position="702"/>
        <end position="804"/>
    </location>
</feature>
<evidence type="ECO:0000313" key="4">
    <source>
        <dbReference type="EMBL" id="GAC94812.1"/>
    </source>
</evidence>
<dbReference type="InterPro" id="IPR050613">
    <property type="entry name" value="Sec_Metabolite_Reg"/>
</dbReference>
<keyword evidence="2" id="KW-0539">Nucleus</keyword>
<evidence type="ECO:0000256" key="2">
    <source>
        <dbReference type="ARBA" id="ARBA00023242"/>
    </source>
</evidence>
<gene>
    <name evidence="4" type="ORF">PHSY_002385</name>
</gene>
<dbReference type="HOGENOM" id="CLU_332911_0_0_1"/>
<evidence type="ECO:0000256" key="3">
    <source>
        <dbReference type="SAM" id="MobiDB-lite"/>
    </source>
</evidence>
<dbReference type="GO" id="GO:0005634">
    <property type="term" value="C:nucleus"/>
    <property type="evidence" value="ECO:0007669"/>
    <property type="project" value="UniProtKB-SubCell"/>
</dbReference>
<dbReference type="AlphaFoldDB" id="R9P143"/>
<dbReference type="OrthoDB" id="2269373at2759"/>
<dbReference type="PANTHER" id="PTHR31001">
    <property type="entry name" value="UNCHARACTERIZED TRANSCRIPTIONAL REGULATORY PROTEIN"/>
    <property type="match status" value="1"/>
</dbReference>
<accession>R9P143</accession>
<keyword evidence="5" id="KW-1185">Reference proteome</keyword>
<dbReference type="CDD" id="cd12148">
    <property type="entry name" value="fungal_TF_MHR"/>
    <property type="match status" value="1"/>
</dbReference>
<dbReference type="EMBL" id="DF238786">
    <property type="protein sequence ID" value="GAC94812.1"/>
    <property type="molecule type" value="Genomic_DNA"/>
</dbReference>
<reference evidence="5" key="1">
    <citation type="journal article" date="2013" name="Genome Announc.">
        <title>Draft genome sequence of the basidiomycetous yeast-like fungus Pseudozyma hubeiensis SY62, which produces an abundant amount of the biosurfactant mannosylerythritol lipids.</title>
        <authorList>
            <person name="Konishi M."/>
            <person name="Hatada Y."/>
            <person name="Horiuchi J."/>
        </authorList>
    </citation>
    <scope>NUCLEOTIDE SEQUENCE [LARGE SCALE GENOMIC DNA]</scope>
    <source>
        <strain evidence="5">SY62</strain>
    </source>
</reference>
<dbReference type="STRING" id="1305764.R9P143"/>
<dbReference type="Proteomes" id="UP000014071">
    <property type="component" value="Unassembled WGS sequence"/>
</dbReference>
<feature type="compositionally biased region" description="Gly residues" evidence="3">
    <location>
        <begin position="720"/>
        <end position="735"/>
    </location>
</feature>
<protein>
    <submittedName>
        <fullName evidence="4">Transcription factor</fullName>
    </submittedName>
</protein>
<evidence type="ECO:0000313" key="5">
    <source>
        <dbReference type="Proteomes" id="UP000014071"/>
    </source>
</evidence>
<dbReference type="RefSeq" id="XP_012188399.1">
    <property type="nucleotide sequence ID" value="XM_012333009.1"/>
</dbReference>
<feature type="compositionally biased region" description="Polar residues" evidence="3">
    <location>
        <begin position="785"/>
        <end position="798"/>
    </location>
</feature>
<comment type="subcellular location">
    <subcellularLocation>
        <location evidence="1">Nucleus</location>
    </subcellularLocation>
</comment>
<dbReference type="eggNOG" id="ENOG502RDUX">
    <property type="taxonomic scope" value="Eukaryota"/>
</dbReference>
<sequence length="919" mass="98751">MLFPAIKVDESSLVSGHGSAIVSAHARRVFAGDLSIFAKPSILANSILKVSAFDQSHSATAQACLTFLLTLNLLCAFRTHLGASSCAFLVTPTALQKKQARRSLAEINAILEASPSEHAEDSDPQQPPEDVQQTPEHPMMAFINLMLKDLNVESDPQASSRASFDSASSSARSFAPSRYAVARYLETACLTKIRDFCAILPDWSHLQSLLRHYLWHVDWKFLITAQDLLEDRMKDLWVRIIFPSQSSDHAVESPSYSSASLSLQPGDLSRLALLACVLGETVESMSPDAIAEVLPVSRSDVVAPGPVKVAADANPRVKALNLLTYHVAALIEECVRLDEMTLDLVQANISAFSLWSNQGLHGTGSTEFPRWTVTIRAAKACNLFEDPGNNSSLSQTELDHRRRLAWLVYGYDHAFAVGANTSPLIVESQFSVDQPSDAAPWAACGAPPDECLARLEVMGGKMAQLVSSTLCYGPPLHRKAMETDQKISDMLSELDPSYKADKPDLSFDSKDPFRARRRCWLQLTTSWQRGSLHRQFFSPNGRITNGELATSRHIATDSALRSIFGARQLRALQNRFSDRIGSAWWYQYFTEPCMTLATAALLLIRSQGRGVPGLADEANCWMTLMHFTRTIDECVEDLEACIRDTEACLSSLVHFAEGCIKLIRQLRGAVQKSFDAFVQSRPELGGLKTLEIDESIMALLHPRSHTRSPGSQKRGDSGDSSGGGGGGASSSGSGSGISIKSNQKHSAKPAVESTSRRGSAAARGKQAPTLRTPVATLAAPRDSAESLQSHMPGGNTNPVLAADMQAPPGTLSLSFPPSTMSFPDVGSVGTSAPAPTPLTAAISQHIAGGPVVAPHFGVPAYVPPGTLLSPAEPFALRDFYSYDTDAGMVGQRSASTRTGAPGGGGGLSDWIAGVHMDVG</sequence>
<name>R9P143_PSEHS</name>
<evidence type="ECO:0000256" key="1">
    <source>
        <dbReference type="ARBA" id="ARBA00004123"/>
    </source>
</evidence>
<dbReference type="GeneID" id="24107678"/>
<proteinExistence type="predicted"/>
<organism evidence="4 5">
    <name type="scientific">Pseudozyma hubeiensis (strain SY62)</name>
    <name type="common">Yeast</name>
    <dbReference type="NCBI Taxonomy" id="1305764"/>
    <lineage>
        <taxon>Eukaryota</taxon>
        <taxon>Fungi</taxon>
        <taxon>Dikarya</taxon>
        <taxon>Basidiomycota</taxon>
        <taxon>Ustilaginomycotina</taxon>
        <taxon>Ustilaginomycetes</taxon>
        <taxon>Ustilaginales</taxon>
        <taxon>Ustilaginaceae</taxon>
        <taxon>Pseudozyma</taxon>
    </lineage>
</organism>